<keyword evidence="4" id="KW-1185">Reference proteome</keyword>
<dbReference type="Pfam" id="PF05762">
    <property type="entry name" value="VWA_CoxE"/>
    <property type="match status" value="1"/>
</dbReference>
<feature type="region of interest" description="Disordered" evidence="1">
    <location>
        <begin position="93"/>
        <end position="170"/>
    </location>
</feature>
<dbReference type="PANTHER" id="PTHR39338">
    <property type="entry name" value="BLL5662 PROTEIN-RELATED"/>
    <property type="match status" value="1"/>
</dbReference>
<evidence type="ECO:0000313" key="4">
    <source>
        <dbReference type="Proteomes" id="UP000053372"/>
    </source>
</evidence>
<reference evidence="2 4" key="1">
    <citation type="journal article" date="2015" name="Genome Announc.">
        <title>Draft Genome of the Euendolithic (true boring) Cyanobacterium Mastigocoleus testarum strain BC008.</title>
        <authorList>
            <person name="Guida B.S."/>
            <person name="Garcia-Pichel F."/>
        </authorList>
    </citation>
    <scope>NUCLEOTIDE SEQUENCE [LARGE SCALE GENOMIC DNA]</scope>
    <source>
        <strain evidence="2 4">BC008</strain>
    </source>
</reference>
<sequence>MNLDQLPLLDIFNGLRQRHGLPLGVEEYLAVVRSLEAGFGISDRQELEQLCCMLWAKSEDENRLIQRLFEEMWKQVKSLPNFDLNIQENSPASLSLNETSSRNETSSSTDTSSLTSSSPTLENDESTSIETSTIEEDPVDEPLPDLKTASPPTITPEPVQAVQAVRSNRSEREIKRPRYMLLTEYFPVTKRKMKQCWRSLRRPVRQGIPTELDIEATVAKIEREGILLQPVLMPPRINRTDLVLLIDQEGSMVPFHDLSRQLVETAQRGGRLRTTNVFYFHDYPDEYLYRHPAMIDAKPISEVLEEIGERAAVLIISDAGAARGNFDQERIDNTKVWIKELQQSVRYFAWLNPMPSEDWGQTTAGEIASFVPMFEMSSQGMNAAISVLRGRYIAVK</sequence>
<evidence type="ECO:0000313" key="2">
    <source>
        <dbReference type="EMBL" id="KST64488.1"/>
    </source>
</evidence>
<dbReference type="AlphaFoldDB" id="A0A0V7ZJ11"/>
<evidence type="ECO:0000313" key="3">
    <source>
        <dbReference type="EMBL" id="KST67817.1"/>
    </source>
</evidence>
<dbReference type="InterPro" id="IPR008912">
    <property type="entry name" value="Uncharacterised_CoxE"/>
</dbReference>
<feature type="compositionally biased region" description="Acidic residues" evidence="1">
    <location>
        <begin position="122"/>
        <end position="143"/>
    </location>
</feature>
<dbReference type="PANTHER" id="PTHR39338:SF7">
    <property type="entry name" value="BLL6692 PROTEIN"/>
    <property type="match status" value="1"/>
</dbReference>
<dbReference type="Proteomes" id="UP000053372">
    <property type="component" value="Unassembled WGS sequence"/>
</dbReference>
<dbReference type="OrthoDB" id="9764216at2"/>
<organism evidence="2 4">
    <name type="scientific">Mastigocoleus testarum BC008</name>
    <dbReference type="NCBI Taxonomy" id="371196"/>
    <lineage>
        <taxon>Bacteria</taxon>
        <taxon>Bacillati</taxon>
        <taxon>Cyanobacteriota</taxon>
        <taxon>Cyanophyceae</taxon>
        <taxon>Nostocales</taxon>
        <taxon>Hapalosiphonaceae</taxon>
        <taxon>Mastigocoleus</taxon>
    </lineage>
</organism>
<feature type="compositionally biased region" description="Low complexity" evidence="1">
    <location>
        <begin position="95"/>
        <end position="121"/>
    </location>
</feature>
<gene>
    <name evidence="2" type="ORF">BC008_17825</name>
    <name evidence="3" type="ORF">BC008_44545</name>
</gene>
<proteinExistence type="predicted"/>
<dbReference type="EMBL" id="LMTZ01000121">
    <property type="protein sequence ID" value="KST64488.1"/>
    <property type="molecule type" value="Genomic_DNA"/>
</dbReference>
<protein>
    <recommendedName>
        <fullName evidence="5">VWA containing CoxE family protein</fullName>
    </recommendedName>
</protein>
<dbReference type="EMBL" id="LMTZ01000085">
    <property type="protein sequence ID" value="KST67817.1"/>
    <property type="molecule type" value="Genomic_DNA"/>
</dbReference>
<evidence type="ECO:0008006" key="5">
    <source>
        <dbReference type="Google" id="ProtNLM"/>
    </source>
</evidence>
<accession>A0A0V7ZJ11</accession>
<evidence type="ECO:0000256" key="1">
    <source>
        <dbReference type="SAM" id="MobiDB-lite"/>
    </source>
</evidence>
<comment type="caution">
    <text evidence="2">The sequence shown here is derived from an EMBL/GenBank/DDBJ whole genome shotgun (WGS) entry which is preliminary data.</text>
</comment>
<name>A0A0V7ZJ11_9CYAN</name>